<gene>
    <name evidence="1" type="ORF">RA086_12145</name>
</gene>
<evidence type="ECO:0000313" key="1">
    <source>
        <dbReference type="EMBL" id="MDQ7938360.1"/>
    </source>
</evidence>
<keyword evidence="1" id="KW-0378">Hydrolase</keyword>
<dbReference type="EMBL" id="JAVCWF010000001">
    <property type="protein sequence ID" value="MDQ7938360.1"/>
    <property type="molecule type" value="Genomic_DNA"/>
</dbReference>
<evidence type="ECO:0000313" key="2">
    <source>
        <dbReference type="Proteomes" id="UP001227831"/>
    </source>
</evidence>
<dbReference type="SUPFAM" id="SSF51338">
    <property type="entry name" value="Composite domain of metallo-dependent hydrolases"/>
    <property type="match status" value="1"/>
</dbReference>
<dbReference type="EC" id="3.5.2.3" evidence="1"/>
<dbReference type="Pfam" id="PF22647">
    <property type="entry name" value="EF_0837-like_N"/>
    <property type="match status" value="1"/>
</dbReference>
<dbReference type="InterPro" id="IPR032466">
    <property type="entry name" value="Metal_Hydrolase"/>
</dbReference>
<proteinExistence type="predicted"/>
<accession>A0ABU1ADG9</accession>
<keyword evidence="2" id="KW-1185">Reference proteome</keyword>
<dbReference type="Proteomes" id="UP001227831">
    <property type="component" value="Unassembled WGS sequence"/>
</dbReference>
<dbReference type="Gene3D" id="2.30.40.10">
    <property type="entry name" value="Urease, subunit C, domain 1"/>
    <property type="match status" value="1"/>
</dbReference>
<dbReference type="NCBIfam" id="TIGR03583">
    <property type="entry name" value="EF_0837"/>
    <property type="match status" value="1"/>
</dbReference>
<dbReference type="GO" id="GO:0004151">
    <property type="term" value="F:dihydroorotase activity"/>
    <property type="evidence" value="ECO:0007669"/>
    <property type="project" value="UniProtKB-EC"/>
</dbReference>
<organism evidence="1 2">
    <name type="scientific">Lactiplantibacillus brownii</name>
    <dbReference type="NCBI Taxonomy" id="3069269"/>
    <lineage>
        <taxon>Bacteria</taxon>
        <taxon>Bacillati</taxon>
        <taxon>Bacillota</taxon>
        <taxon>Bacilli</taxon>
        <taxon>Lactobacillales</taxon>
        <taxon>Lactobacillaceae</taxon>
        <taxon>Lactiplantibacillus</taxon>
    </lineage>
</organism>
<dbReference type="Gene3D" id="3.20.20.140">
    <property type="entry name" value="Metal-dependent hydrolases"/>
    <property type="match status" value="1"/>
</dbReference>
<dbReference type="InterPro" id="IPR047601">
    <property type="entry name" value="EF_0837-like"/>
</dbReference>
<dbReference type="SUPFAM" id="SSF51556">
    <property type="entry name" value="Metallo-dependent hydrolases"/>
    <property type="match status" value="1"/>
</dbReference>
<dbReference type="PIRSF" id="PIRSF039004">
    <property type="entry name" value="ADE_EF_0837"/>
    <property type="match status" value="1"/>
</dbReference>
<dbReference type="InterPro" id="IPR020043">
    <property type="entry name" value="Deacetylase_Atu3266-like"/>
</dbReference>
<name>A0ABU1ADG9_9LACO</name>
<reference evidence="1 2" key="1">
    <citation type="journal article" date="2023" name="Int. J. Syst. Evol. Microbiol.">
        <title>Lactiplantibacillus brownii sp. nov., a novel psychrotolerant species isolated from sauerkraut.</title>
        <authorList>
            <person name="Heng Y.C."/>
            <person name="Silvaraju S."/>
            <person name="Lee J.K.Y."/>
            <person name="Kittelmann S."/>
        </authorList>
    </citation>
    <scope>NUCLEOTIDE SEQUENCE [LARGE SCALE GENOMIC DNA]</scope>
    <source>
        <strain evidence="1 2">WILCCON 0030</strain>
    </source>
</reference>
<protein>
    <submittedName>
        <fullName evidence="1">Amidohydrolase/deacetylase family metallohydrolase</fullName>
        <ecNumber evidence="1">3.5.2.3</ecNumber>
    </submittedName>
</protein>
<dbReference type="NCBIfam" id="NF006689">
    <property type="entry name" value="PRK09237.1"/>
    <property type="match status" value="1"/>
</dbReference>
<sequence length="372" mass="40918">MADLYLKNGLDVQSQPIEILMTNGKIEQVGQKLAGTTADRTIDLAGQSIVSAGWIDDHTHCYEKLTLYYDDPDQVGYMTGVTTVIDAGSCGADNISDFYARTRAKRTNVYALLNISRTGILAQDELGDLSRVNFETFQNAVNEYPDFIVGMKARMSRSVVVGNGLQPLILAKQFQAQLMHHLPLMVHVGTNPPELQAIMAQLKPGDIMTHCFNGKANGILTTDDRIKPFVQSGYEQGIIFDVGHGTDSFNFHTAAVATAQGLYPQTLSTDSYHRNRENGPVYNLATCIEKMLLLGYPLSEIIPMVTSRPAQNFKLTTKGQLAPGYDADITIFEIKHGSKKLTDSDGNTRITDRLVKPEYSIVGGKVYMIGEL</sequence>
<dbReference type="RefSeq" id="WP_308704047.1">
    <property type="nucleotide sequence ID" value="NZ_AP027463.1"/>
</dbReference>
<comment type="caution">
    <text evidence="1">The sequence shown here is derived from an EMBL/GenBank/DDBJ whole genome shotgun (WGS) entry which is preliminary data.</text>
</comment>
<dbReference type="PANTHER" id="PTHR42717:SF1">
    <property type="entry name" value="IMIDAZOLONEPROPIONASE AND RELATED AMIDOHYDROLASES"/>
    <property type="match status" value="1"/>
</dbReference>
<dbReference type="InterPro" id="IPR011059">
    <property type="entry name" value="Metal-dep_hydrolase_composite"/>
</dbReference>
<dbReference type="PANTHER" id="PTHR42717">
    <property type="entry name" value="DIHYDROOROTASE-RELATED"/>
    <property type="match status" value="1"/>
</dbReference>